<dbReference type="EMBL" id="GBXM01071187">
    <property type="protein sequence ID" value="JAH37390.1"/>
    <property type="molecule type" value="Transcribed_RNA"/>
</dbReference>
<feature type="region of interest" description="Disordered" evidence="1">
    <location>
        <begin position="16"/>
        <end position="35"/>
    </location>
</feature>
<dbReference type="AlphaFoldDB" id="A0A0E9S9N8"/>
<reference evidence="2" key="1">
    <citation type="submission" date="2014-11" db="EMBL/GenBank/DDBJ databases">
        <authorList>
            <person name="Amaro Gonzalez C."/>
        </authorList>
    </citation>
    <scope>NUCLEOTIDE SEQUENCE</scope>
</reference>
<name>A0A0E9S9N8_ANGAN</name>
<evidence type="ECO:0000256" key="1">
    <source>
        <dbReference type="SAM" id="MobiDB-lite"/>
    </source>
</evidence>
<proteinExistence type="predicted"/>
<organism evidence="2">
    <name type="scientific">Anguilla anguilla</name>
    <name type="common">European freshwater eel</name>
    <name type="synonym">Muraena anguilla</name>
    <dbReference type="NCBI Taxonomy" id="7936"/>
    <lineage>
        <taxon>Eukaryota</taxon>
        <taxon>Metazoa</taxon>
        <taxon>Chordata</taxon>
        <taxon>Craniata</taxon>
        <taxon>Vertebrata</taxon>
        <taxon>Euteleostomi</taxon>
        <taxon>Actinopterygii</taxon>
        <taxon>Neopterygii</taxon>
        <taxon>Teleostei</taxon>
        <taxon>Anguilliformes</taxon>
        <taxon>Anguillidae</taxon>
        <taxon>Anguilla</taxon>
    </lineage>
</organism>
<reference evidence="2" key="2">
    <citation type="journal article" date="2015" name="Fish Shellfish Immunol.">
        <title>Early steps in the European eel (Anguilla anguilla)-Vibrio vulnificus interaction in the gills: Role of the RtxA13 toxin.</title>
        <authorList>
            <person name="Callol A."/>
            <person name="Pajuelo D."/>
            <person name="Ebbesson L."/>
            <person name="Teles M."/>
            <person name="MacKenzie S."/>
            <person name="Amaro C."/>
        </authorList>
    </citation>
    <scope>NUCLEOTIDE SEQUENCE</scope>
</reference>
<sequence>MLKELGSRNRQCRLVSSLQSSQKTQRNSGIATQSKGNKMAMHCIQSIKGLQKCTKIK</sequence>
<evidence type="ECO:0000313" key="2">
    <source>
        <dbReference type="EMBL" id="JAH37390.1"/>
    </source>
</evidence>
<accession>A0A0E9S9N8</accession>
<protein>
    <submittedName>
        <fullName evidence="2">Uncharacterized protein</fullName>
    </submittedName>
</protein>